<feature type="domain" description="FAD-binding FR-type" evidence="9">
    <location>
        <begin position="228"/>
        <end position="465"/>
    </location>
</feature>
<dbReference type="SUPFAM" id="SSF52343">
    <property type="entry name" value="Ferredoxin reductase-like, C-terminal NADP-linked domain"/>
    <property type="match status" value="1"/>
</dbReference>
<protein>
    <submittedName>
        <fullName evidence="10">NAPDH-dependent diflavin reductase</fullName>
    </submittedName>
</protein>
<evidence type="ECO:0000313" key="10">
    <source>
        <dbReference type="EMBL" id="KAL1408353.1"/>
    </source>
</evidence>
<dbReference type="Gene3D" id="3.40.50.80">
    <property type="entry name" value="Nucleotide-binding domain of ferredoxin-NADP reductase (FNR) module"/>
    <property type="match status" value="1"/>
</dbReference>
<evidence type="ECO:0000313" key="11">
    <source>
        <dbReference type="Proteomes" id="UP001565368"/>
    </source>
</evidence>
<keyword evidence="11" id="KW-1185">Reference proteome</keyword>
<dbReference type="InterPro" id="IPR001094">
    <property type="entry name" value="Flavdoxin-like"/>
</dbReference>
<dbReference type="SUPFAM" id="SSF52218">
    <property type="entry name" value="Flavoproteins"/>
    <property type="match status" value="1"/>
</dbReference>
<dbReference type="InterPro" id="IPR039261">
    <property type="entry name" value="FNR_nucleotide-bd"/>
</dbReference>
<dbReference type="Gene3D" id="3.40.50.360">
    <property type="match status" value="1"/>
</dbReference>
<dbReference type="GeneID" id="95986205"/>
<dbReference type="InterPro" id="IPR029039">
    <property type="entry name" value="Flavoprotein-like_sf"/>
</dbReference>
<keyword evidence="5" id="KW-0274">FAD</keyword>
<evidence type="ECO:0000256" key="3">
    <source>
        <dbReference type="ARBA" id="ARBA00022630"/>
    </source>
</evidence>
<dbReference type="InterPro" id="IPR023173">
    <property type="entry name" value="NADPH_Cyt_P450_Rdtase_alpha"/>
</dbReference>
<comment type="caution">
    <text evidence="10">The sequence shown here is derived from an EMBL/GenBank/DDBJ whole genome shotgun (WGS) entry which is preliminary data.</text>
</comment>
<keyword evidence="3" id="KW-0285">Flavoprotein</keyword>
<accession>A0ABR3Q0V0</accession>
<name>A0ABR3Q0V0_9TREE</name>
<keyword evidence="4" id="KW-0288">FMN</keyword>
<dbReference type="PROSITE" id="PS50902">
    <property type="entry name" value="FLAVODOXIN_LIKE"/>
    <property type="match status" value="1"/>
</dbReference>
<dbReference type="PANTHER" id="PTHR19384">
    <property type="entry name" value="NITRIC OXIDE SYNTHASE-RELATED"/>
    <property type="match status" value="1"/>
</dbReference>
<reference evidence="10 11" key="1">
    <citation type="submission" date="2023-08" db="EMBL/GenBank/DDBJ databases">
        <title>Annotated Genome Sequence of Vanrija albida AlHP1.</title>
        <authorList>
            <person name="Herzog R."/>
        </authorList>
    </citation>
    <scope>NUCLEOTIDE SEQUENCE [LARGE SCALE GENOMIC DNA]</scope>
    <source>
        <strain evidence="10 11">AlHP1</strain>
    </source>
</reference>
<evidence type="ECO:0000256" key="5">
    <source>
        <dbReference type="ARBA" id="ARBA00022827"/>
    </source>
</evidence>
<comment type="cofactor">
    <cofactor evidence="2">
        <name>FAD</name>
        <dbReference type="ChEBI" id="CHEBI:57692"/>
    </cofactor>
</comment>
<feature type="domain" description="Flavodoxin-like" evidence="8">
    <location>
        <begin position="30"/>
        <end position="174"/>
    </location>
</feature>
<dbReference type="EMBL" id="JBBXJM010000004">
    <property type="protein sequence ID" value="KAL1408353.1"/>
    <property type="molecule type" value="Genomic_DNA"/>
</dbReference>
<dbReference type="Gene3D" id="2.40.30.10">
    <property type="entry name" value="Translation factors"/>
    <property type="match status" value="1"/>
</dbReference>
<organism evidence="10 11">
    <name type="scientific">Vanrija albida</name>
    <dbReference type="NCBI Taxonomy" id="181172"/>
    <lineage>
        <taxon>Eukaryota</taxon>
        <taxon>Fungi</taxon>
        <taxon>Dikarya</taxon>
        <taxon>Basidiomycota</taxon>
        <taxon>Agaricomycotina</taxon>
        <taxon>Tremellomycetes</taxon>
        <taxon>Trichosporonales</taxon>
        <taxon>Trichosporonaceae</taxon>
        <taxon>Vanrija</taxon>
    </lineage>
</organism>
<dbReference type="InterPro" id="IPR017938">
    <property type="entry name" value="Riboflavin_synthase-like_b-brl"/>
</dbReference>
<dbReference type="InterPro" id="IPR003097">
    <property type="entry name" value="CysJ-like_FAD-binding"/>
</dbReference>
<dbReference type="Gene3D" id="1.20.990.10">
    <property type="entry name" value="NADPH-cytochrome p450 Reductase, Chain A, domain 3"/>
    <property type="match status" value="1"/>
</dbReference>
<dbReference type="Pfam" id="PF00258">
    <property type="entry name" value="Flavodoxin_1"/>
    <property type="match status" value="1"/>
</dbReference>
<proteinExistence type="predicted"/>
<dbReference type="InterPro" id="IPR008254">
    <property type="entry name" value="Flavodoxin/NO_synth"/>
</dbReference>
<evidence type="ECO:0000259" key="8">
    <source>
        <dbReference type="PROSITE" id="PS50902"/>
    </source>
</evidence>
<evidence type="ECO:0000256" key="7">
    <source>
        <dbReference type="ARBA" id="ARBA00023002"/>
    </source>
</evidence>
<dbReference type="PRINTS" id="PR00369">
    <property type="entry name" value="FLAVODOXIN"/>
</dbReference>
<dbReference type="PRINTS" id="PR00371">
    <property type="entry name" value="FPNCR"/>
</dbReference>
<evidence type="ECO:0000256" key="4">
    <source>
        <dbReference type="ARBA" id="ARBA00022643"/>
    </source>
</evidence>
<dbReference type="Pfam" id="PF00175">
    <property type="entry name" value="NAD_binding_1"/>
    <property type="match status" value="1"/>
</dbReference>
<gene>
    <name evidence="10" type="primary">TAH18</name>
    <name evidence="10" type="ORF">Q8F55_005162</name>
</gene>
<evidence type="ECO:0000256" key="6">
    <source>
        <dbReference type="ARBA" id="ARBA00022857"/>
    </source>
</evidence>
<comment type="cofactor">
    <cofactor evidence="1">
        <name>FMN</name>
        <dbReference type="ChEBI" id="CHEBI:58210"/>
    </cofactor>
</comment>
<keyword evidence="6" id="KW-0521">NADP</keyword>
<evidence type="ECO:0000256" key="1">
    <source>
        <dbReference type="ARBA" id="ARBA00001917"/>
    </source>
</evidence>
<dbReference type="PANTHER" id="PTHR19384:SF10">
    <property type="entry name" value="NADPH-DEPENDENT DIFLAVIN OXIDOREDUCTASE 1"/>
    <property type="match status" value="1"/>
</dbReference>
<dbReference type="Pfam" id="PF00667">
    <property type="entry name" value="FAD_binding_1"/>
    <property type="match status" value="1"/>
</dbReference>
<dbReference type="Proteomes" id="UP001565368">
    <property type="component" value="Unassembled WGS sequence"/>
</dbReference>
<dbReference type="PROSITE" id="PS51384">
    <property type="entry name" value="FAD_FR"/>
    <property type="match status" value="1"/>
</dbReference>
<dbReference type="InterPro" id="IPR017927">
    <property type="entry name" value="FAD-bd_FR_type"/>
</dbReference>
<dbReference type="InterPro" id="IPR001709">
    <property type="entry name" value="Flavoprot_Pyr_Nucl_cyt_Rdtase"/>
</dbReference>
<dbReference type="RefSeq" id="XP_069208297.1">
    <property type="nucleotide sequence ID" value="XM_069353655.1"/>
</dbReference>
<sequence length="615" mass="68789">MAAADIPENADHVHHGDHVDYADDLAPQHVVILYASETGNAQDVAERTARAFRAQHREAVLLSMAEYDVTDLPHEALLILITSTHGRGDPPPAMRGLWEKLIRAGLPSDILEDVHYSIFGLGDTSYERFCFAGKMLARRMDSLGAHALTEPGWGDERAPDGLEQDFLPWLERTVAAFLPYLPGPSMPPLANTALPPPIYRFEAASGSDIDLSRLAISDKSAVEPFAPDGWLKATLRKNKRVTKEGWYQDVREVDLELEGRVANYPPGSVCSLHPRCSDEEVDEFLEINGLVEEADKRVVIRSNLPEQDIPPHLPSGPTTLRTLLTHHLDLRQPPRKSFFEWLRRLSSDEREQERLDEFLDDPDEIHDYASRPKRTIVETLADFRETKIPLSHVLEVLAPLRRRQFSIASSAEAHPGHVQLLVAMVEYKTNLSVPRRGLCSSWLQSLPEDTTIALEILPPTLFLPKPGVPVILVGPGTGVAPMRAFVEDRVRDGAAKDTALYFGCRSLRSDYYYASEWDEHRARGVRVRVAPSRDGPNKVYVQHLLREDAALINEWIVKRGGYVFISGSSNAMPREVREALAWCISTDGAGSLEPEAATEYIDEMFDNGRGGEESW</sequence>
<dbReference type="InterPro" id="IPR001433">
    <property type="entry name" value="OxRdtase_FAD/NAD-bd"/>
</dbReference>
<dbReference type="SUPFAM" id="SSF63380">
    <property type="entry name" value="Riboflavin synthase domain-like"/>
    <property type="match status" value="1"/>
</dbReference>
<evidence type="ECO:0000256" key="2">
    <source>
        <dbReference type="ARBA" id="ARBA00001974"/>
    </source>
</evidence>
<evidence type="ECO:0000259" key="9">
    <source>
        <dbReference type="PROSITE" id="PS51384"/>
    </source>
</evidence>
<keyword evidence="7" id="KW-0560">Oxidoreductase</keyword>